<dbReference type="EMBL" id="WJXA01000002">
    <property type="protein sequence ID" value="KAF7151577.1"/>
    <property type="molecule type" value="Genomic_DNA"/>
</dbReference>
<reference evidence="2" key="1">
    <citation type="submission" date="2019-11" db="EMBL/GenBank/DDBJ databases">
        <authorList>
            <person name="Liu Y."/>
            <person name="Hou J."/>
            <person name="Li T.-Q."/>
            <person name="Guan C.-H."/>
            <person name="Wu X."/>
            <person name="Wu H.-Z."/>
            <person name="Ling F."/>
            <person name="Zhang R."/>
            <person name="Shi X.-G."/>
            <person name="Ren J.-P."/>
            <person name="Chen E.-F."/>
            <person name="Sun J.-M."/>
        </authorList>
    </citation>
    <scope>NUCLEOTIDE SEQUENCE</scope>
    <source>
        <strain evidence="2">Adult_tree_wgs_1</strain>
        <tissue evidence="2">Leaves</tissue>
    </source>
</reference>
<dbReference type="OrthoDB" id="1001388at2759"/>
<accession>A0A834HE99</accession>
<evidence type="ECO:0000313" key="2">
    <source>
        <dbReference type="EMBL" id="KAF7151577.1"/>
    </source>
</evidence>
<gene>
    <name evidence="2" type="ORF">RHSIM_Rhsim02G0125500</name>
</gene>
<keyword evidence="3" id="KW-1185">Reference proteome</keyword>
<feature type="region of interest" description="Disordered" evidence="1">
    <location>
        <begin position="60"/>
        <end position="100"/>
    </location>
</feature>
<comment type="caution">
    <text evidence="2">The sequence shown here is derived from an EMBL/GenBank/DDBJ whole genome shotgun (WGS) entry which is preliminary data.</text>
</comment>
<proteinExistence type="predicted"/>
<name>A0A834HE99_RHOSS</name>
<sequence length="317" mass="35637">MPINLTSSSPNITLEPNKPTSPKNLDITLASIFKTLNLKRKAHDDLQELSSSNIIRLCSPNPLTLPESVPKPPIRLNRKSSKSPRGLKSAKKGNGSLTDDSLPANSLVEIPIQQSQDSYDVVKSLSSMIPMEKVEDIIQLNGNGLVAGPKQPPPQCFTNSSYVDPKGLAGGLALWWTVEVEISVEEANKNFMHVIVSDKVVPSLDLEFKGPKFTWRNNRGEDSFIMERIDMAFADSKWRELHEHAMVFVEIAVDAECLSVVTDVWNQQQLKIEATKEQRLVVQKQLEQGFNHELVVEERGLARCLEDLWQKEAMYWH</sequence>
<dbReference type="Proteomes" id="UP000626092">
    <property type="component" value="Unassembled WGS sequence"/>
</dbReference>
<protein>
    <submittedName>
        <fullName evidence="2">Uncharacterized protein</fullName>
    </submittedName>
</protein>
<evidence type="ECO:0000256" key="1">
    <source>
        <dbReference type="SAM" id="MobiDB-lite"/>
    </source>
</evidence>
<organism evidence="2 3">
    <name type="scientific">Rhododendron simsii</name>
    <name type="common">Sims's rhododendron</name>
    <dbReference type="NCBI Taxonomy" id="118357"/>
    <lineage>
        <taxon>Eukaryota</taxon>
        <taxon>Viridiplantae</taxon>
        <taxon>Streptophyta</taxon>
        <taxon>Embryophyta</taxon>
        <taxon>Tracheophyta</taxon>
        <taxon>Spermatophyta</taxon>
        <taxon>Magnoliopsida</taxon>
        <taxon>eudicotyledons</taxon>
        <taxon>Gunneridae</taxon>
        <taxon>Pentapetalae</taxon>
        <taxon>asterids</taxon>
        <taxon>Ericales</taxon>
        <taxon>Ericaceae</taxon>
        <taxon>Ericoideae</taxon>
        <taxon>Rhodoreae</taxon>
        <taxon>Rhododendron</taxon>
    </lineage>
</organism>
<evidence type="ECO:0000313" key="3">
    <source>
        <dbReference type="Proteomes" id="UP000626092"/>
    </source>
</evidence>
<feature type="region of interest" description="Disordered" evidence="1">
    <location>
        <begin position="1"/>
        <end position="23"/>
    </location>
</feature>
<dbReference type="AlphaFoldDB" id="A0A834HE99"/>